<evidence type="ECO:0000313" key="1">
    <source>
        <dbReference type="EMBL" id="OMJ17081.1"/>
    </source>
</evidence>
<dbReference type="InterPro" id="IPR036397">
    <property type="entry name" value="RNaseH_sf"/>
</dbReference>
<dbReference type="Proteomes" id="UP000187429">
    <property type="component" value="Unassembled WGS sequence"/>
</dbReference>
<dbReference type="OrthoDB" id="2430298at2759"/>
<evidence type="ECO:0008006" key="3">
    <source>
        <dbReference type="Google" id="ProtNLM"/>
    </source>
</evidence>
<gene>
    <name evidence="1" type="ORF">AYI69_g7579</name>
</gene>
<reference evidence="2" key="1">
    <citation type="submission" date="2017-01" db="EMBL/GenBank/DDBJ databases">
        <authorList>
            <person name="Wang Y."/>
            <person name="White M."/>
            <person name="Kvist S."/>
            <person name="Moncalvo J.-M."/>
        </authorList>
    </citation>
    <scope>NUCLEOTIDE SEQUENCE [LARGE SCALE GENOMIC DNA]</scope>
    <source>
        <strain evidence="2">ID-206-W2</strain>
    </source>
</reference>
<dbReference type="EMBL" id="LSSM01003694">
    <property type="protein sequence ID" value="OMJ17081.1"/>
    <property type="molecule type" value="Genomic_DNA"/>
</dbReference>
<proteinExistence type="predicted"/>
<protein>
    <recommendedName>
        <fullName evidence="3">Integrase zinc-binding domain-containing protein</fullName>
    </recommendedName>
</protein>
<keyword evidence="2" id="KW-1185">Reference proteome</keyword>
<dbReference type="SUPFAM" id="SSF53098">
    <property type="entry name" value="Ribonuclease H-like"/>
    <property type="match status" value="1"/>
</dbReference>
<comment type="caution">
    <text evidence="1">The sequence shown here is derived from an EMBL/GenBank/DDBJ whole genome shotgun (WGS) entry which is preliminary data.</text>
</comment>
<dbReference type="AlphaFoldDB" id="A0A1R1XR32"/>
<sequence>MFKNKIWRPKIRLEIQNYVNSCLECQKFHLGKPTYKFNGKSEIIGFLKECQMDYLGPLPTRTGNNKYILVTVEILTGFPMAWATPDTTAQTTVSKPKELI</sequence>
<name>A0A1R1XR32_9FUNG</name>
<accession>A0A1R1XR32</accession>
<evidence type="ECO:0000313" key="2">
    <source>
        <dbReference type="Proteomes" id="UP000187429"/>
    </source>
</evidence>
<dbReference type="Gene3D" id="3.30.420.10">
    <property type="entry name" value="Ribonuclease H-like superfamily/Ribonuclease H"/>
    <property type="match status" value="1"/>
</dbReference>
<organism evidence="1 2">
    <name type="scientific">Smittium culicis</name>
    <dbReference type="NCBI Taxonomy" id="133412"/>
    <lineage>
        <taxon>Eukaryota</taxon>
        <taxon>Fungi</taxon>
        <taxon>Fungi incertae sedis</taxon>
        <taxon>Zoopagomycota</taxon>
        <taxon>Kickxellomycotina</taxon>
        <taxon>Harpellomycetes</taxon>
        <taxon>Harpellales</taxon>
        <taxon>Legeriomycetaceae</taxon>
        <taxon>Smittium</taxon>
    </lineage>
</organism>
<dbReference type="GO" id="GO:0003676">
    <property type="term" value="F:nucleic acid binding"/>
    <property type="evidence" value="ECO:0007669"/>
    <property type="project" value="InterPro"/>
</dbReference>
<dbReference type="InterPro" id="IPR012337">
    <property type="entry name" value="RNaseH-like_sf"/>
</dbReference>